<evidence type="ECO:0000313" key="12">
    <source>
        <dbReference type="Proteomes" id="UP000087171"/>
    </source>
</evidence>
<dbReference type="InterPro" id="IPR000375">
    <property type="entry name" value="Dynamin_stalk"/>
</dbReference>
<evidence type="ECO:0000256" key="6">
    <source>
        <dbReference type="ARBA" id="ARBA00023175"/>
    </source>
</evidence>
<dbReference type="Gene3D" id="3.40.50.300">
    <property type="entry name" value="P-loop containing nucleotide triphosphate hydrolases"/>
    <property type="match status" value="1"/>
</dbReference>
<feature type="region of interest" description="Disordered" evidence="8">
    <location>
        <begin position="506"/>
        <end position="568"/>
    </location>
</feature>
<dbReference type="CDD" id="cd00821">
    <property type="entry name" value="PH"/>
    <property type="match status" value="1"/>
</dbReference>
<dbReference type="SUPFAM" id="SSF50729">
    <property type="entry name" value="PH domain-like"/>
    <property type="match status" value="1"/>
</dbReference>
<organism evidence="12 14">
    <name type="scientific">Cicer arietinum</name>
    <name type="common">Chickpea</name>
    <name type="synonym">Garbanzo</name>
    <dbReference type="NCBI Taxonomy" id="3827"/>
    <lineage>
        <taxon>Eukaryota</taxon>
        <taxon>Viridiplantae</taxon>
        <taxon>Streptophyta</taxon>
        <taxon>Embryophyta</taxon>
        <taxon>Tracheophyta</taxon>
        <taxon>Spermatophyta</taxon>
        <taxon>Magnoliopsida</taxon>
        <taxon>eudicotyledons</taxon>
        <taxon>Gunneridae</taxon>
        <taxon>Pentapetalae</taxon>
        <taxon>rosids</taxon>
        <taxon>fabids</taxon>
        <taxon>Fabales</taxon>
        <taxon>Fabaceae</taxon>
        <taxon>Papilionoideae</taxon>
        <taxon>50 kb inversion clade</taxon>
        <taxon>NPAAA clade</taxon>
        <taxon>Hologalegina</taxon>
        <taxon>IRL clade</taxon>
        <taxon>Cicereae</taxon>
        <taxon>Cicer</taxon>
    </lineage>
</organism>
<dbReference type="FunFam" id="1.20.120.1240:FF:000017">
    <property type="entry name" value="Dynamin-2A"/>
    <property type="match status" value="1"/>
</dbReference>
<feature type="compositionally biased region" description="Basic and acidic residues" evidence="8">
    <location>
        <begin position="545"/>
        <end position="558"/>
    </location>
</feature>
<dbReference type="Pfam" id="PF02212">
    <property type="entry name" value="GED"/>
    <property type="match status" value="1"/>
</dbReference>
<dbReference type="GeneID" id="101498746"/>
<dbReference type="PaxDb" id="3827-XP_004499371.1"/>
<dbReference type="GO" id="GO:0008017">
    <property type="term" value="F:microtubule binding"/>
    <property type="evidence" value="ECO:0007669"/>
    <property type="project" value="TreeGrafter"/>
</dbReference>
<evidence type="ECO:0000256" key="8">
    <source>
        <dbReference type="SAM" id="MobiDB-lite"/>
    </source>
</evidence>
<feature type="compositionally biased region" description="Basic and acidic residues" evidence="8">
    <location>
        <begin position="506"/>
        <end position="521"/>
    </location>
</feature>
<evidence type="ECO:0000256" key="4">
    <source>
        <dbReference type="ARBA" id="ARBA00022801"/>
    </source>
</evidence>
<dbReference type="InterPro" id="IPR019762">
    <property type="entry name" value="Dynamin_GTPase_CS"/>
</dbReference>
<dbReference type="OrthoDB" id="5562561at2759"/>
<dbReference type="Gene3D" id="1.20.120.1240">
    <property type="entry name" value="Dynamin, middle domain"/>
    <property type="match status" value="1"/>
</dbReference>
<dbReference type="GO" id="GO:0005525">
    <property type="term" value="F:GTP binding"/>
    <property type="evidence" value="ECO:0007669"/>
    <property type="project" value="UniProtKB-KW"/>
</dbReference>
<evidence type="ECO:0000259" key="11">
    <source>
        <dbReference type="PROSITE" id="PS51718"/>
    </source>
</evidence>
<feature type="region of interest" description="Disordered" evidence="8">
    <location>
        <begin position="823"/>
        <end position="914"/>
    </location>
</feature>
<evidence type="ECO:0000256" key="1">
    <source>
        <dbReference type="ARBA" id="ARBA00011980"/>
    </source>
</evidence>
<feature type="domain" description="GED" evidence="10">
    <location>
        <begin position="732"/>
        <end position="825"/>
    </location>
</feature>
<dbReference type="SMART" id="SM00233">
    <property type="entry name" value="PH"/>
    <property type="match status" value="1"/>
</dbReference>
<keyword evidence="6" id="KW-0505">Motor protein</keyword>
<dbReference type="Pfam" id="PF00350">
    <property type="entry name" value="Dynamin_N"/>
    <property type="match status" value="1"/>
</dbReference>
<gene>
    <name evidence="13 14" type="primary">LOC101498746</name>
</gene>
<dbReference type="eggNOG" id="KOG0446">
    <property type="taxonomic scope" value="Eukaryota"/>
</dbReference>
<proteinExistence type="inferred from homology"/>
<evidence type="ECO:0000313" key="13">
    <source>
        <dbReference type="RefSeq" id="XP_004499371.1"/>
    </source>
</evidence>
<sequence>MEAIEELVQLSDSMRQAAALLADEDIEDSRRTSTFLNVVGLGNVGAGKSATLNSLIGHPILPTGENGATRAPISIELNRDTSLTTKSIILQIDNKSQQVSASALRHSLQDRLSKGSSGKSRDEIYLKLRTGTAPPLKLIDLPGLDQRIVDDKMISEYVEHNDAILLVVVPAAQAPEISSSRALRVAKEYDAESTRTVGVISKIDQAATEPKALAAVQALLLNQGPPKTSDIPWVALIGQSVSIASAQSGSGAPESSLETAWRAETESLKSILTGAPQSKLGRIALVESLAGQIRNRMKLRLPTLLTGLQGKSQVVQEELVKLGEQMVSTSEGTRALGLELCREFEEKFLQHLTGGEGNGWKVVASFEGNFPNRIKQLPIDRHFDINNVKRIVLEADGYQPYLISPEKGLRSLIKGVLELAKEPSRLCVDEVHRVLVDLVSSAANATPGLGRYPPFKREIVAIASSALESFKNESKKMVVALVDMERAFVPPQHFIRLVQRRMERQRREEELKTRSSKKGLDAEQSILNRATSPQTGQQSGGNLKSMKEKSSPQDKDTQEGSGLKVAGPDGEITAGYMLKKSGKGSGWSKRWFVLNEKSGKLGYTKKQEERHFRGVITLEECIIDEISDDDEASAKSSKDKKSNGSDSGKATNLVFKITSKVPYKTVMKAQSTVLLKAESMADKVEWINKLRNIAQAKGGQPIGEPSFPMRQSLSDGSLDTMARKPADPEEELRWMSQEVRGYVEAVLNSLAANVPKAVVLCQVEKAKEDMLNQLYSSISGVSSAKIEELLQEDQNVKSRRERAQKQSSLLSKLTRQLSVHDNRAAAASNWSDRGSAAESSPRSSGPTSGDDWRSAFDAAANGPGDSLSRYGSGGHSRRYSDPSQNGDLSSGSNSSSRRTPNRLPPAPPQSSSRY</sequence>
<dbReference type="SMART" id="SM00302">
    <property type="entry name" value="GED"/>
    <property type="match status" value="1"/>
</dbReference>
<dbReference type="PROSITE" id="PS00410">
    <property type="entry name" value="G_DYNAMIN_1"/>
    <property type="match status" value="1"/>
</dbReference>
<dbReference type="GO" id="GO:0005737">
    <property type="term" value="C:cytoplasm"/>
    <property type="evidence" value="ECO:0007669"/>
    <property type="project" value="UniProtKB-ARBA"/>
</dbReference>
<feature type="domain" description="PH" evidence="9">
    <location>
        <begin position="570"/>
        <end position="695"/>
    </location>
</feature>
<feature type="compositionally biased region" description="Polar residues" evidence="8">
    <location>
        <begin position="828"/>
        <end position="847"/>
    </location>
</feature>
<dbReference type="PANTHER" id="PTHR11566:SF57">
    <property type="entry name" value="DYNAMIN-2B"/>
    <property type="match status" value="1"/>
</dbReference>
<dbReference type="GO" id="GO:0005874">
    <property type="term" value="C:microtubule"/>
    <property type="evidence" value="ECO:0007669"/>
    <property type="project" value="UniProtKB-KW"/>
</dbReference>
<evidence type="ECO:0000256" key="5">
    <source>
        <dbReference type="ARBA" id="ARBA00023134"/>
    </source>
</evidence>
<dbReference type="PANTHER" id="PTHR11566">
    <property type="entry name" value="DYNAMIN"/>
    <property type="match status" value="1"/>
</dbReference>
<dbReference type="RefSeq" id="XP_012570874.1">
    <property type="nucleotide sequence ID" value="XM_012715420.2"/>
</dbReference>
<protein>
    <recommendedName>
        <fullName evidence="1">dynamin GTPase</fullName>
        <ecNumber evidence="1">3.6.5.5</ecNumber>
    </recommendedName>
</protein>
<feature type="compositionally biased region" description="Basic and acidic residues" evidence="8">
    <location>
        <begin position="632"/>
        <end position="643"/>
    </location>
</feature>
<reference evidence="12" key="1">
    <citation type="journal article" date="2013" name="Nat. Biotechnol.">
        <title>Draft genome sequence of chickpea (Cicer arietinum) provides a resource for trait improvement.</title>
        <authorList>
            <person name="Varshney R.K."/>
            <person name="Song C."/>
            <person name="Saxena R.K."/>
            <person name="Azam S."/>
            <person name="Yu S."/>
            <person name="Sharpe A.G."/>
            <person name="Cannon S."/>
            <person name="Baek J."/>
            <person name="Rosen B.D."/>
            <person name="Tar'an B."/>
            <person name="Millan T."/>
            <person name="Zhang X."/>
            <person name="Ramsay L.D."/>
            <person name="Iwata A."/>
            <person name="Wang Y."/>
            <person name="Nelson W."/>
            <person name="Farmer A.D."/>
            <person name="Gaur P.M."/>
            <person name="Soderlund C."/>
            <person name="Penmetsa R.V."/>
            <person name="Xu C."/>
            <person name="Bharti A.K."/>
            <person name="He W."/>
            <person name="Winter P."/>
            <person name="Zhao S."/>
            <person name="Hane J.K."/>
            <person name="Carrasquilla-Garcia N."/>
            <person name="Condie J.A."/>
            <person name="Upadhyaya H.D."/>
            <person name="Luo M.C."/>
            <person name="Thudi M."/>
            <person name="Gowda C.L."/>
            <person name="Singh N.P."/>
            <person name="Lichtenzveig J."/>
            <person name="Gali K.K."/>
            <person name="Rubio J."/>
            <person name="Nadarajan N."/>
            <person name="Dolezel J."/>
            <person name="Bansal K.C."/>
            <person name="Xu X."/>
            <person name="Edwards D."/>
            <person name="Zhang G."/>
            <person name="Kahl G."/>
            <person name="Gil J."/>
            <person name="Singh K.B."/>
            <person name="Datta S.K."/>
            <person name="Jackson S.A."/>
            <person name="Wang J."/>
            <person name="Cook D.R."/>
        </authorList>
    </citation>
    <scope>NUCLEOTIDE SEQUENCE [LARGE SCALE GENOMIC DNA]</scope>
    <source>
        <strain evidence="12">cv. CDC Frontier</strain>
    </source>
</reference>
<dbReference type="InterPro" id="IPR020850">
    <property type="entry name" value="GED_dom"/>
</dbReference>
<evidence type="ECO:0000259" key="9">
    <source>
        <dbReference type="PROSITE" id="PS50003"/>
    </source>
</evidence>
<keyword evidence="3 7" id="KW-0547">Nucleotide-binding</keyword>
<dbReference type="InterPro" id="IPR022812">
    <property type="entry name" value="Dynamin"/>
</dbReference>
<dbReference type="Gene3D" id="2.30.29.30">
    <property type="entry name" value="Pleckstrin-homology domain (PH domain)/Phosphotyrosine-binding domain (PTB)"/>
    <property type="match status" value="1"/>
</dbReference>
<dbReference type="GO" id="GO:0016020">
    <property type="term" value="C:membrane"/>
    <property type="evidence" value="ECO:0007669"/>
    <property type="project" value="TreeGrafter"/>
</dbReference>
<feature type="compositionally biased region" description="Low complexity" evidence="8">
    <location>
        <begin position="883"/>
        <end position="898"/>
    </location>
</feature>
<dbReference type="STRING" id="3827.A0A1S3E670"/>
<dbReference type="FunFam" id="1.20.120.1240:FF:000015">
    <property type="entry name" value="Dynamin-2A"/>
    <property type="match status" value="1"/>
</dbReference>
<evidence type="ECO:0000256" key="7">
    <source>
        <dbReference type="RuleBase" id="RU003932"/>
    </source>
</evidence>
<dbReference type="PROSITE" id="PS51388">
    <property type="entry name" value="GED"/>
    <property type="match status" value="1"/>
</dbReference>
<dbReference type="SUPFAM" id="SSF52540">
    <property type="entry name" value="P-loop containing nucleoside triphosphate hydrolases"/>
    <property type="match status" value="1"/>
</dbReference>
<dbReference type="Proteomes" id="UP000087171">
    <property type="component" value="Chromosome Ca5"/>
</dbReference>
<evidence type="ECO:0000256" key="2">
    <source>
        <dbReference type="ARBA" id="ARBA00022701"/>
    </source>
</evidence>
<dbReference type="PROSITE" id="PS50003">
    <property type="entry name" value="PH_DOMAIN"/>
    <property type="match status" value="1"/>
</dbReference>
<keyword evidence="2" id="KW-0493">Microtubule</keyword>
<dbReference type="GO" id="GO:0003924">
    <property type="term" value="F:GTPase activity"/>
    <property type="evidence" value="ECO:0007669"/>
    <property type="project" value="InterPro"/>
</dbReference>
<keyword evidence="5 7" id="KW-0342">GTP-binding</keyword>
<dbReference type="InterPro" id="IPR030381">
    <property type="entry name" value="G_DYNAMIN_dom"/>
</dbReference>
<dbReference type="AlphaFoldDB" id="A0A1S3E670"/>
<reference evidence="13 14" key="2">
    <citation type="submission" date="2025-04" db="UniProtKB">
        <authorList>
            <consortium name="RefSeq"/>
        </authorList>
    </citation>
    <scope>IDENTIFICATION</scope>
    <source>
        <tissue evidence="13 14">Etiolated seedlings</tissue>
    </source>
</reference>
<dbReference type="Pfam" id="PF01031">
    <property type="entry name" value="Dynamin_M"/>
    <property type="match status" value="1"/>
</dbReference>
<dbReference type="InterPro" id="IPR001849">
    <property type="entry name" value="PH_domain"/>
</dbReference>
<dbReference type="PROSITE" id="PS51718">
    <property type="entry name" value="G_DYNAMIN_2"/>
    <property type="match status" value="1"/>
</dbReference>
<dbReference type="Pfam" id="PF00169">
    <property type="entry name" value="PH"/>
    <property type="match status" value="1"/>
</dbReference>
<evidence type="ECO:0000256" key="3">
    <source>
        <dbReference type="ARBA" id="ARBA00022741"/>
    </source>
</evidence>
<comment type="similarity">
    <text evidence="7">Belongs to the TRAFAC class dynamin-like GTPase superfamily. Dynamin/Fzo/YdjA family.</text>
</comment>
<dbReference type="SMART" id="SM00053">
    <property type="entry name" value="DYNc"/>
    <property type="match status" value="1"/>
</dbReference>
<dbReference type="EC" id="3.6.5.5" evidence="1"/>
<dbReference type="KEGG" id="cam:101498746"/>
<dbReference type="FunFam" id="2.30.29.30:FF:000212">
    <property type="entry name" value="Dynamin-2A"/>
    <property type="match status" value="1"/>
</dbReference>
<dbReference type="RefSeq" id="XP_004499371.1">
    <property type="nucleotide sequence ID" value="XM_004499314.3"/>
</dbReference>
<feature type="domain" description="Dynamin-type G" evidence="11">
    <location>
        <begin position="32"/>
        <end position="302"/>
    </location>
</feature>
<dbReference type="FunFam" id="3.40.50.300:FF:000722">
    <property type="entry name" value="Dynamin-2B isoform A"/>
    <property type="match status" value="1"/>
</dbReference>
<dbReference type="InterPro" id="IPR045063">
    <property type="entry name" value="Dynamin_N"/>
</dbReference>
<dbReference type="PRINTS" id="PR00195">
    <property type="entry name" value="DYNAMIN"/>
</dbReference>
<dbReference type="InterPro" id="IPR003130">
    <property type="entry name" value="GED"/>
</dbReference>
<dbReference type="InterPro" id="IPR011993">
    <property type="entry name" value="PH-like_dom_sf"/>
</dbReference>
<feature type="region of interest" description="Disordered" evidence="8">
    <location>
        <begin position="629"/>
        <end position="649"/>
    </location>
</feature>
<dbReference type="InterPro" id="IPR027417">
    <property type="entry name" value="P-loop_NTPase"/>
</dbReference>
<keyword evidence="4" id="KW-0378">Hydrolase</keyword>
<feature type="compositionally biased region" description="Polar residues" evidence="8">
    <location>
        <begin position="525"/>
        <end position="542"/>
    </location>
</feature>
<evidence type="ECO:0000313" key="14">
    <source>
        <dbReference type="RefSeq" id="XP_012570874.1"/>
    </source>
</evidence>
<name>A0A1S3E670_CICAR</name>
<keyword evidence="12" id="KW-1185">Reference proteome</keyword>
<accession>A0A1S3E670</accession>
<evidence type="ECO:0000259" key="10">
    <source>
        <dbReference type="PROSITE" id="PS51388"/>
    </source>
</evidence>
<dbReference type="InterPro" id="IPR001401">
    <property type="entry name" value="Dynamin_GTPase"/>
</dbReference>